<name>A0A1M6AXW6_9FLAO</name>
<dbReference type="Proteomes" id="UP000184543">
    <property type="component" value="Unassembled WGS sequence"/>
</dbReference>
<feature type="domain" description="OmpA-like" evidence="4">
    <location>
        <begin position="187"/>
        <end position="303"/>
    </location>
</feature>
<organism evidence="5 6">
    <name type="scientific">Pseudozobellia thermophila</name>
    <dbReference type="NCBI Taxonomy" id="192903"/>
    <lineage>
        <taxon>Bacteria</taxon>
        <taxon>Pseudomonadati</taxon>
        <taxon>Bacteroidota</taxon>
        <taxon>Flavobacteriia</taxon>
        <taxon>Flavobacteriales</taxon>
        <taxon>Flavobacteriaceae</taxon>
        <taxon>Pseudozobellia</taxon>
    </lineage>
</organism>
<gene>
    <name evidence="5" type="ORF">SAMN04488513_101221</name>
</gene>
<dbReference type="OrthoDB" id="9763897at2"/>
<dbReference type="EMBL" id="FQYU01000001">
    <property type="protein sequence ID" value="SHI41307.1"/>
    <property type="molecule type" value="Genomic_DNA"/>
</dbReference>
<evidence type="ECO:0000313" key="6">
    <source>
        <dbReference type="Proteomes" id="UP000184543"/>
    </source>
</evidence>
<keyword evidence="1 3" id="KW-0472">Membrane</keyword>
<dbReference type="InterPro" id="IPR050330">
    <property type="entry name" value="Bact_OuterMem_StrucFunc"/>
</dbReference>
<protein>
    <submittedName>
        <fullName evidence="5">Outer membrane protein OmpA</fullName>
    </submittedName>
</protein>
<keyword evidence="3" id="KW-1133">Transmembrane helix</keyword>
<dbReference type="Gene3D" id="3.30.1330.60">
    <property type="entry name" value="OmpA-like domain"/>
    <property type="match status" value="2"/>
</dbReference>
<evidence type="ECO:0000313" key="5">
    <source>
        <dbReference type="EMBL" id="SHI41307.1"/>
    </source>
</evidence>
<dbReference type="InterPro" id="IPR036737">
    <property type="entry name" value="OmpA-like_sf"/>
</dbReference>
<dbReference type="PRINTS" id="PR01023">
    <property type="entry name" value="NAFLGMOTY"/>
</dbReference>
<accession>A0A1M6AXW6</accession>
<keyword evidence="6" id="KW-1185">Reference proteome</keyword>
<dbReference type="InterPro" id="IPR006665">
    <property type="entry name" value="OmpA-like"/>
</dbReference>
<evidence type="ECO:0000256" key="1">
    <source>
        <dbReference type="PROSITE-ProRule" id="PRU00473"/>
    </source>
</evidence>
<dbReference type="CDD" id="cd07185">
    <property type="entry name" value="OmpA_C-like"/>
    <property type="match status" value="1"/>
</dbReference>
<dbReference type="GO" id="GO:0016020">
    <property type="term" value="C:membrane"/>
    <property type="evidence" value="ECO:0007669"/>
    <property type="project" value="UniProtKB-UniRule"/>
</dbReference>
<sequence>MTKTMTNLLGIVITILAGIYFYITCCSSCGIGVAEEPAKLVMVQPEEPEITSYPFSVGDGTFSYETEDNFNFNTSSSEFLKPLSPQVQEGIVSELKGYLTENANKVVNITGYYKEGETNNTAFPNLGLARANAVKNHFVAHEIPSSQINIIGEAKNEMVPDNEVLMGPVAFQLQEVAANAEEELKALYDKIKADPLILYFDTAEASINLSAAQRQKVAEIARYLDKVPDAQAEIIGYTDSEGKASTNLRLGQERADFAKAYLVQNGISADRIGTDSKGKQDPIASNATEEGRAKNRRTVISIK</sequence>
<dbReference type="PROSITE" id="PS51123">
    <property type="entry name" value="OMPA_2"/>
    <property type="match status" value="1"/>
</dbReference>
<dbReference type="PANTHER" id="PTHR30329:SF21">
    <property type="entry name" value="LIPOPROTEIN YIAD-RELATED"/>
    <property type="match status" value="1"/>
</dbReference>
<evidence type="ECO:0000256" key="2">
    <source>
        <dbReference type="SAM" id="MobiDB-lite"/>
    </source>
</evidence>
<dbReference type="PANTHER" id="PTHR30329">
    <property type="entry name" value="STATOR ELEMENT OF FLAGELLAR MOTOR COMPLEX"/>
    <property type="match status" value="1"/>
</dbReference>
<proteinExistence type="predicted"/>
<evidence type="ECO:0000259" key="4">
    <source>
        <dbReference type="PROSITE" id="PS51123"/>
    </source>
</evidence>
<evidence type="ECO:0000256" key="3">
    <source>
        <dbReference type="SAM" id="Phobius"/>
    </source>
</evidence>
<dbReference type="AlphaFoldDB" id="A0A1M6AXW6"/>
<feature type="region of interest" description="Disordered" evidence="2">
    <location>
        <begin position="273"/>
        <end position="297"/>
    </location>
</feature>
<reference evidence="6" key="1">
    <citation type="submission" date="2016-11" db="EMBL/GenBank/DDBJ databases">
        <authorList>
            <person name="Varghese N."/>
            <person name="Submissions S."/>
        </authorList>
    </citation>
    <scope>NUCLEOTIDE SEQUENCE [LARGE SCALE GENOMIC DNA]</scope>
    <source>
        <strain evidence="6">DSM 19858</strain>
    </source>
</reference>
<dbReference type="STRING" id="192903.SAMN04488513_101221"/>
<feature type="transmembrane region" description="Helical" evidence="3">
    <location>
        <begin position="7"/>
        <end position="23"/>
    </location>
</feature>
<dbReference type="Pfam" id="PF00691">
    <property type="entry name" value="OmpA"/>
    <property type="match status" value="2"/>
</dbReference>
<keyword evidence="3" id="KW-0812">Transmembrane</keyword>
<dbReference type="SUPFAM" id="SSF103088">
    <property type="entry name" value="OmpA-like"/>
    <property type="match status" value="2"/>
</dbReference>